<keyword evidence="2" id="KW-1133">Transmembrane helix</keyword>
<dbReference type="Proteomes" id="UP000281474">
    <property type="component" value="Unassembled WGS sequence"/>
</dbReference>
<protein>
    <submittedName>
        <fullName evidence="3">Uncharacterized protein</fullName>
    </submittedName>
</protein>
<gene>
    <name evidence="3" type="ORF">D5018_02865</name>
</gene>
<keyword evidence="2" id="KW-0812">Transmembrane</keyword>
<accession>A0A3L8Q0U7</accession>
<proteinExistence type="predicted"/>
<keyword evidence="2" id="KW-0472">Membrane</keyword>
<dbReference type="RefSeq" id="WP_121837477.1">
    <property type="nucleotide sequence ID" value="NZ_ML014756.1"/>
</dbReference>
<dbReference type="EMBL" id="QZEI01000005">
    <property type="protein sequence ID" value="RLV61215.1"/>
    <property type="molecule type" value="Genomic_DNA"/>
</dbReference>
<feature type="transmembrane region" description="Helical" evidence="2">
    <location>
        <begin position="47"/>
        <end position="74"/>
    </location>
</feature>
<evidence type="ECO:0000256" key="2">
    <source>
        <dbReference type="SAM" id="Phobius"/>
    </source>
</evidence>
<name>A0A3L8Q0U7_9GAMM</name>
<comment type="caution">
    <text evidence="3">The sequence shown here is derived from an EMBL/GenBank/DDBJ whole genome shotgun (WGS) entry which is preliminary data.</text>
</comment>
<organism evidence="3 4">
    <name type="scientific">Parashewanella curva</name>
    <dbReference type="NCBI Taxonomy" id="2338552"/>
    <lineage>
        <taxon>Bacteria</taxon>
        <taxon>Pseudomonadati</taxon>
        <taxon>Pseudomonadota</taxon>
        <taxon>Gammaproteobacteria</taxon>
        <taxon>Alteromonadales</taxon>
        <taxon>Shewanellaceae</taxon>
        <taxon>Parashewanella</taxon>
    </lineage>
</organism>
<dbReference type="AlphaFoldDB" id="A0A3L8Q0U7"/>
<evidence type="ECO:0000256" key="1">
    <source>
        <dbReference type="SAM" id="MobiDB-lite"/>
    </source>
</evidence>
<evidence type="ECO:0000313" key="3">
    <source>
        <dbReference type="EMBL" id="RLV61215.1"/>
    </source>
</evidence>
<evidence type="ECO:0000313" key="4">
    <source>
        <dbReference type="Proteomes" id="UP000281474"/>
    </source>
</evidence>
<sequence>MSGESPLISRGGGAQHYSSVQQHDAMDDAYQIIDPNKQNKLSSAKRVGLVVTGTIFVAGGAVAAVGAPAVTFVATQIFGQNATNDTVKNFIEGSGNSLPPEYNGPQWSNEGVKSVGIGTAEATVGVASIIAGTAMIIKGWNG</sequence>
<reference evidence="3 4" key="1">
    <citation type="submission" date="2018-09" db="EMBL/GenBank/DDBJ databases">
        <title>Phylogeny of the Shewanellaceae, and recommendation for two new genera, Pseudoshewanella and Parashewanella.</title>
        <authorList>
            <person name="Wang G."/>
        </authorList>
    </citation>
    <scope>NUCLEOTIDE SEQUENCE [LARGE SCALE GENOMIC DNA]</scope>
    <source>
        <strain evidence="3 4">C51</strain>
    </source>
</reference>
<feature type="region of interest" description="Disordered" evidence="1">
    <location>
        <begin position="1"/>
        <end position="20"/>
    </location>
</feature>
<keyword evidence="4" id="KW-1185">Reference proteome</keyword>